<dbReference type="AlphaFoldDB" id="A0A397VA83"/>
<name>A0A397VA83_9GLOM</name>
<accession>A0A397VA83</accession>
<evidence type="ECO:0000256" key="1">
    <source>
        <dbReference type="SAM" id="SignalP"/>
    </source>
</evidence>
<protein>
    <recommendedName>
        <fullName evidence="4">Secreted protein</fullName>
    </recommendedName>
</protein>
<dbReference type="OrthoDB" id="2414191at2759"/>
<reference evidence="2 3" key="1">
    <citation type="submission" date="2018-06" db="EMBL/GenBank/DDBJ databases">
        <title>Comparative genomics reveals the genomic features of Rhizophagus irregularis, R. cerebriforme, R. diaphanum and Gigaspora rosea, and their symbiotic lifestyle signature.</title>
        <authorList>
            <person name="Morin E."/>
            <person name="San Clemente H."/>
            <person name="Chen E.C.H."/>
            <person name="De La Providencia I."/>
            <person name="Hainaut M."/>
            <person name="Kuo A."/>
            <person name="Kohler A."/>
            <person name="Murat C."/>
            <person name="Tang N."/>
            <person name="Roy S."/>
            <person name="Loubradou J."/>
            <person name="Henrissat B."/>
            <person name="Grigoriev I.V."/>
            <person name="Corradi N."/>
            <person name="Roux C."/>
            <person name="Martin F.M."/>
        </authorList>
    </citation>
    <scope>NUCLEOTIDE SEQUENCE [LARGE SCALE GENOMIC DNA]</scope>
    <source>
        <strain evidence="2 3">DAOM 194757</strain>
    </source>
</reference>
<evidence type="ECO:0000313" key="2">
    <source>
        <dbReference type="EMBL" id="RIB18227.1"/>
    </source>
</evidence>
<organism evidence="2 3">
    <name type="scientific">Gigaspora rosea</name>
    <dbReference type="NCBI Taxonomy" id="44941"/>
    <lineage>
        <taxon>Eukaryota</taxon>
        <taxon>Fungi</taxon>
        <taxon>Fungi incertae sedis</taxon>
        <taxon>Mucoromycota</taxon>
        <taxon>Glomeromycotina</taxon>
        <taxon>Glomeromycetes</taxon>
        <taxon>Diversisporales</taxon>
        <taxon>Gigasporaceae</taxon>
        <taxon>Gigaspora</taxon>
    </lineage>
</organism>
<feature type="signal peptide" evidence="1">
    <location>
        <begin position="1"/>
        <end position="23"/>
    </location>
</feature>
<proteinExistence type="predicted"/>
<evidence type="ECO:0008006" key="4">
    <source>
        <dbReference type="Google" id="ProtNLM"/>
    </source>
</evidence>
<dbReference type="Proteomes" id="UP000266673">
    <property type="component" value="Unassembled WGS sequence"/>
</dbReference>
<evidence type="ECO:0000313" key="3">
    <source>
        <dbReference type="Proteomes" id="UP000266673"/>
    </source>
</evidence>
<keyword evidence="1" id="KW-0732">Signal</keyword>
<gene>
    <name evidence="2" type="ORF">C2G38_2142221</name>
</gene>
<sequence>MKFHILIFTVLITCCLIANIVDGQGNFFNSIVISTLEAGTKCHGYVTDCKGTKIFDRGTLNCTGTCMVSQRNNIPGNQPYCPHMVVHTVNGKKFNLSVKKVNESACFEVGGKSDSINFAMTECPNTADLPNSCSDL</sequence>
<dbReference type="EMBL" id="QKWP01000553">
    <property type="protein sequence ID" value="RIB18227.1"/>
    <property type="molecule type" value="Genomic_DNA"/>
</dbReference>
<keyword evidence="3" id="KW-1185">Reference proteome</keyword>
<feature type="chain" id="PRO_5017428452" description="Secreted protein" evidence="1">
    <location>
        <begin position="24"/>
        <end position="136"/>
    </location>
</feature>
<comment type="caution">
    <text evidence="2">The sequence shown here is derived from an EMBL/GenBank/DDBJ whole genome shotgun (WGS) entry which is preliminary data.</text>
</comment>